<name>A0AAN6YW55_9PEZI</name>
<feature type="compositionally biased region" description="Polar residues" evidence="5">
    <location>
        <begin position="674"/>
        <end position="689"/>
    </location>
</feature>
<feature type="region of interest" description="Disordered" evidence="5">
    <location>
        <begin position="577"/>
        <end position="616"/>
    </location>
</feature>
<feature type="transmembrane region" description="Helical" evidence="6">
    <location>
        <begin position="190"/>
        <end position="207"/>
    </location>
</feature>
<evidence type="ECO:0000256" key="2">
    <source>
        <dbReference type="ARBA" id="ARBA00022692"/>
    </source>
</evidence>
<dbReference type="AlphaFoldDB" id="A0AAN6YW55"/>
<keyword evidence="10" id="KW-1185">Reference proteome</keyword>
<feature type="region of interest" description="Disordered" evidence="5">
    <location>
        <begin position="774"/>
        <end position="816"/>
    </location>
</feature>
<organism evidence="9 10">
    <name type="scientific">Canariomyces notabilis</name>
    <dbReference type="NCBI Taxonomy" id="2074819"/>
    <lineage>
        <taxon>Eukaryota</taxon>
        <taxon>Fungi</taxon>
        <taxon>Dikarya</taxon>
        <taxon>Ascomycota</taxon>
        <taxon>Pezizomycotina</taxon>
        <taxon>Sordariomycetes</taxon>
        <taxon>Sordariomycetidae</taxon>
        <taxon>Sordariales</taxon>
        <taxon>Chaetomiaceae</taxon>
        <taxon>Canariomyces</taxon>
    </lineage>
</organism>
<evidence type="ECO:0000256" key="7">
    <source>
        <dbReference type="SAM" id="SignalP"/>
    </source>
</evidence>
<feature type="domain" description="TM7S3/TM198-like" evidence="8">
    <location>
        <begin position="83"/>
        <end position="286"/>
    </location>
</feature>
<comment type="subcellular location">
    <subcellularLocation>
        <location evidence="1">Membrane</location>
        <topology evidence="1">Multi-pass membrane protein</topology>
    </subcellularLocation>
</comment>
<dbReference type="Proteomes" id="UP001302812">
    <property type="component" value="Unassembled WGS sequence"/>
</dbReference>
<keyword evidence="3 6" id="KW-1133">Transmembrane helix</keyword>
<feature type="compositionally biased region" description="Basic and acidic residues" evidence="5">
    <location>
        <begin position="577"/>
        <end position="594"/>
    </location>
</feature>
<sequence>MKVPKPICGRALLYLYLLTSLAAVAALDPAKRDKPRNPAPSSQVERSIDNEQTIANATLLYGALPDGQLPLEPVITPGWAVAGTVLLASGLAHGILGLRFAWLHTFFSTAFLASLGTTVLILYLMTPPIGNAVQGAYVVAVVCTGAILGGLAIAFRDLTECLGCLLGGFTLSVWLLTLGPGGLISDNTGKVVFIAAFTLAGFGLYFSRWTRKHGLIACVSFSGATATVIGIDCFSRAGLREFWAYIWALNDGLFPLGVTTYPLTRGIRVELAITILLFVFGIISQLRLWRLIKTRRNRGKEEPGESERDLATEEDNIGRQVEEMASHERREWERVYGNDTMNVHDEPSHSDLGVGGMESDKRDKDRSLAVSNPGSQQSAELPLDTAAHSPSAEIPMAQILTGNGVGDCRVMAEVAGNNRSEDLREDLGENIPGRAEVGSDEHVSTAASEARLSSQSAVRLPTSYIGSDPPVSGDDDGMSCAATFADGGDRSPLAAVAENAGNGDGPDIPSRRSGVESLANGVSDNLASLHRTPVHASTVRQRDDINALAEGHEALVPLSRNSRGDIVSILANLDDMSSKGDADTIASSEERNPFESEETLEETGISRRAQKASSTDKLHDLERVIDGDLELLDQGAAASTKSDLTPNGISLQPPSDNIGHAANSTSTSDDERQNLSISGHPSPLNNTVDLPNIISEETLPIPSPPVSLSKENLPPPFSHIALTYRTSEWAKHLNAAEIPEPDSPQSQGYDEAASNAQEQPAPVNVVELQHTAENATPPPAAPRTVSMLPNSAPQNATSKSSPRGIPSASPDMAIHCGSTMAPRHAASKTLVSQSSTMLTEADVENNDGFFRIPSLPPPMEGAWMGQRAGTPARLRHRSSMSTLDDNPPMRSGSPHAKPQTLMGLREALLRNRASATFVRLEANANASHGLAPVGLLSSGEGEADLDNLPLSRRRSLIRQGSLPLQHQAHPATTTTTTTTTLSPSPHPPPFQSRFSSAPVVAAEDKAARQAKLLASFRSSVAAGLAGAVNAPSSRGSSSSSIEQQRSILLGQKEAEAQRREQARLEREWRDRAFGERMRRDGGLLMGAHREALRRLQRGAGADM</sequence>
<dbReference type="Pfam" id="PF13886">
    <property type="entry name" value="TM7S3_TM198"/>
    <property type="match status" value="1"/>
</dbReference>
<dbReference type="GeneID" id="89941592"/>
<reference evidence="9" key="1">
    <citation type="journal article" date="2023" name="Mol. Phylogenet. Evol.">
        <title>Genome-scale phylogeny and comparative genomics of the fungal order Sordariales.</title>
        <authorList>
            <person name="Hensen N."/>
            <person name="Bonometti L."/>
            <person name="Westerberg I."/>
            <person name="Brannstrom I.O."/>
            <person name="Guillou S."/>
            <person name="Cros-Aarteil S."/>
            <person name="Calhoun S."/>
            <person name="Haridas S."/>
            <person name="Kuo A."/>
            <person name="Mondo S."/>
            <person name="Pangilinan J."/>
            <person name="Riley R."/>
            <person name="LaButti K."/>
            <person name="Andreopoulos B."/>
            <person name="Lipzen A."/>
            <person name="Chen C."/>
            <person name="Yan M."/>
            <person name="Daum C."/>
            <person name="Ng V."/>
            <person name="Clum A."/>
            <person name="Steindorff A."/>
            <person name="Ohm R.A."/>
            <person name="Martin F."/>
            <person name="Silar P."/>
            <person name="Natvig D.O."/>
            <person name="Lalanne C."/>
            <person name="Gautier V."/>
            <person name="Ament-Velasquez S.L."/>
            <person name="Kruys A."/>
            <person name="Hutchinson M.I."/>
            <person name="Powell A.J."/>
            <person name="Barry K."/>
            <person name="Miller A.N."/>
            <person name="Grigoriev I.V."/>
            <person name="Debuchy R."/>
            <person name="Gladieux P."/>
            <person name="Hiltunen Thoren M."/>
            <person name="Johannesson H."/>
        </authorList>
    </citation>
    <scope>NUCLEOTIDE SEQUENCE</scope>
    <source>
        <strain evidence="9">CBS 508.74</strain>
    </source>
</reference>
<dbReference type="GO" id="GO:0016020">
    <property type="term" value="C:membrane"/>
    <property type="evidence" value="ECO:0007669"/>
    <property type="project" value="UniProtKB-SubCell"/>
</dbReference>
<feature type="transmembrane region" description="Helical" evidence="6">
    <location>
        <begin position="162"/>
        <end position="184"/>
    </location>
</feature>
<evidence type="ECO:0000313" key="10">
    <source>
        <dbReference type="Proteomes" id="UP001302812"/>
    </source>
</evidence>
<feature type="transmembrane region" description="Helical" evidence="6">
    <location>
        <begin position="271"/>
        <end position="289"/>
    </location>
</feature>
<proteinExistence type="predicted"/>
<feature type="region of interest" description="Disordered" evidence="5">
    <location>
        <begin position="638"/>
        <end position="689"/>
    </location>
</feature>
<feature type="compositionally biased region" description="Low complexity" evidence="5">
    <location>
        <begin position="964"/>
        <end position="983"/>
    </location>
</feature>
<feature type="compositionally biased region" description="Polar residues" evidence="5">
    <location>
        <begin position="743"/>
        <end position="758"/>
    </location>
</feature>
<evidence type="ECO:0000313" key="9">
    <source>
        <dbReference type="EMBL" id="KAK4115164.1"/>
    </source>
</evidence>
<comment type="caution">
    <text evidence="9">The sequence shown here is derived from an EMBL/GenBank/DDBJ whole genome shotgun (WGS) entry which is preliminary data.</text>
</comment>
<dbReference type="PANTHER" id="PTHR39469:SF1">
    <property type="entry name" value="DUF4203 DOMAIN-CONTAINING PROTEIN"/>
    <property type="match status" value="1"/>
</dbReference>
<feature type="compositionally biased region" description="Polar residues" evidence="5">
    <location>
        <begin position="445"/>
        <end position="454"/>
    </location>
</feature>
<feature type="region of interest" description="Disordered" evidence="5">
    <location>
        <begin position="959"/>
        <end position="997"/>
    </location>
</feature>
<feature type="compositionally biased region" description="Polar residues" evidence="5">
    <location>
        <begin position="787"/>
        <end position="801"/>
    </location>
</feature>
<feature type="region of interest" description="Disordered" evidence="5">
    <location>
        <begin position="878"/>
        <end position="898"/>
    </location>
</feature>
<feature type="transmembrane region" description="Helical" evidence="6">
    <location>
        <begin position="243"/>
        <end position="264"/>
    </location>
</feature>
<protein>
    <recommendedName>
        <fullName evidence="8">TM7S3/TM198-like domain-containing protein</fullName>
    </recommendedName>
</protein>
<feature type="region of interest" description="Disordered" evidence="5">
    <location>
        <begin position="738"/>
        <end position="759"/>
    </location>
</feature>
<evidence type="ECO:0000259" key="8">
    <source>
        <dbReference type="Pfam" id="PF13886"/>
    </source>
</evidence>
<dbReference type="EMBL" id="MU853335">
    <property type="protein sequence ID" value="KAK4115164.1"/>
    <property type="molecule type" value="Genomic_DNA"/>
</dbReference>
<evidence type="ECO:0000256" key="3">
    <source>
        <dbReference type="ARBA" id="ARBA00022989"/>
    </source>
</evidence>
<feature type="chain" id="PRO_5042894660" description="TM7S3/TM198-like domain-containing protein" evidence="7">
    <location>
        <begin position="27"/>
        <end position="1103"/>
    </location>
</feature>
<keyword evidence="7" id="KW-0732">Signal</keyword>
<feature type="transmembrane region" description="Helical" evidence="6">
    <location>
        <begin position="105"/>
        <end position="124"/>
    </location>
</feature>
<dbReference type="RefSeq" id="XP_064672734.1">
    <property type="nucleotide sequence ID" value="XM_064817467.1"/>
</dbReference>
<feature type="compositionally biased region" description="Basic and acidic residues" evidence="5">
    <location>
        <begin position="358"/>
        <end position="367"/>
    </location>
</feature>
<feature type="compositionally biased region" description="Polar residues" evidence="5">
    <location>
        <begin position="638"/>
        <end position="655"/>
    </location>
</feature>
<feature type="region of interest" description="Disordered" evidence="5">
    <location>
        <begin position="298"/>
        <end position="386"/>
    </location>
</feature>
<feature type="transmembrane region" description="Helical" evidence="6">
    <location>
        <begin position="214"/>
        <end position="231"/>
    </location>
</feature>
<feature type="compositionally biased region" description="Basic and acidic residues" evidence="5">
    <location>
        <begin position="299"/>
        <end position="349"/>
    </location>
</feature>
<feature type="transmembrane region" description="Helical" evidence="6">
    <location>
        <begin position="79"/>
        <end position="98"/>
    </location>
</feature>
<keyword evidence="2 6" id="KW-0812">Transmembrane</keyword>
<gene>
    <name evidence="9" type="ORF">N656DRAFT_795852</name>
</gene>
<feature type="signal peptide" evidence="7">
    <location>
        <begin position="1"/>
        <end position="26"/>
    </location>
</feature>
<evidence type="ECO:0000256" key="4">
    <source>
        <dbReference type="ARBA" id="ARBA00023136"/>
    </source>
</evidence>
<evidence type="ECO:0000256" key="5">
    <source>
        <dbReference type="SAM" id="MobiDB-lite"/>
    </source>
</evidence>
<accession>A0AAN6YW55</accession>
<evidence type="ECO:0000256" key="6">
    <source>
        <dbReference type="SAM" id="Phobius"/>
    </source>
</evidence>
<keyword evidence="4 6" id="KW-0472">Membrane</keyword>
<reference evidence="9" key="2">
    <citation type="submission" date="2023-05" db="EMBL/GenBank/DDBJ databases">
        <authorList>
            <consortium name="Lawrence Berkeley National Laboratory"/>
            <person name="Steindorff A."/>
            <person name="Hensen N."/>
            <person name="Bonometti L."/>
            <person name="Westerberg I."/>
            <person name="Brannstrom I.O."/>
            <person name="Guillou S."/>
            <person name="Cros-Aarteil S."/>
            <person name="Calhoun S."/>
            <person name="Haridas S."/>
            <person name="Kuo A."/>
            <person name="Mondo S."/>
            <person name="Pangilinan J."/>
            <person name="Riley R."/>
            <person name="Labutti K."/>
            <person name="Andreopoulos B."/>
            <person name="Lipzen A."/>
            <person name="Chen C."/>
            <person name="Yanf M."/>
            <person name="Daum C."/>
            <person name="Ng V."/>
            <person name="Clum A."/>
            <person name="Ohm R."/>
            <person name="Martin F."/>
            <person name="Silar P."/>
            <person name="Natvig D."/>
            <person name="Lalanne C."/>
            <person name="Gautier V."/>
            <person name="Ament-Velasquez S.L."/>
            <person name="Kruys A."/>
            <person name="Hutchinson M.I."/>
            <person name="Powell A.J."/>
            <person name="Barry K."/>
            <person name="Miller A.N."/>
            <person name="Grigoriev I.V."/>
            <person name="Debuchy R."/>
            <person name="Gladieux P."/>
            <person name="Thoren M.H."/>
            <person name="Johannesson H."/>
        </authorList>
    </citation>
    <scope>NUCLEOTIDE SEQUENCE</scope>
    <source>
        <strain evidence="9">CBS 508.74</strain>
    </source>
</reference>
<dbReference type="InterPro" id="IPR025256">
    <property type="entry name" value="TM7S3/TM198-like_dom"/>
</dbReference>
<feature type="compositionally biased region" description="Polar residues" evidence="5">
    <location>
        <begin position="369"/>
        <end position="379"/>
    </location>
</feature>
<evidence type="ECO:0000256" key="1">
    <source>
        <dbReference type="ARBA" id="ARBA00004141"/>
    </source>
</evidence>
<feature type="region of interest" description="Disordered" evidence="5">
    <location>
        <begin position="430"/>
        <end position="454"/>
    </location>
</feature>
<feature type="transmembrane region" description="Helical" evidence="6">
    <location>
        <begin position="136"/>
        <end position="155"/>
    </location>
</feature>
<dbReference type="PANTHER" id="PTHR39469">
    <property type="entry name" value="CHROMOSOME 1, WHOLE GENOME SHOTGUN SEQUENCE"/>
    <property type="match status" value="1"/>
</dbReference>